<evidence type="ECO:0000313" key="1">
    <source>
        <dbReference type="EMBL" id="EGD08965.1"/>
    </source>
</evidence>
<protein>
    <submittedName>
        <fullName evidence="1">Uncharacterized protein</fullName>
    </submittedName>
</protein>
<evidence type="ECO:0000313" key="2">
    <source>
        <dbReference type="Proteomes" id="UP000003299"/>
    </source>
</evidence>
<dbReference type="AlphaFoldDB" id="F0BEZ4"/>
<comment type="caution">
    <text evidence="1">The sequence shown here is derived from an EMBL/GenBank/DDBJ whole genome shotgun (WGS) entry which is preliminary data.</text>
</comment>
<name>F0BEZ4_9XANT</name>
<accession>F0BEZ4</accession>
<reference evidence="1 2" key="1">
    <citation type="journal article" date="2011" name="BMC Genomics">
        <title>Comparative genomics reveals diversity among xanthomonads infecting tomato and pepper.</title>
        <authorList>
            <person name="Potnis N."/>
            <person name="Krasileva K."/>
            <person name="Chow V."/>
            <person name="Almeida N.F."/>
            <person name="Patil P.B."/>
            <person name="Ryan R.P."/>
            <person name="Sharlach M."/>
            <person name="Behlau F."/>
            <person name="Dow J.M."/>
            <person name="Momol M.T."/>
            <person name="White F.F."/>
            <person name="Preston J.F."/>
            <person name="Vinatzer B.A."/>
            <person name="Koebnik R."/>
            <person name="Setubal J.C."/>
            <person name="Norman D.J."/>
            <person name="Staskawicz B.J."/>
            <person name="Jones J.B."/>
        </authorList>
    </citation>
    <scope>NUCLEOTIDE SEQUENCE [LARGE SCALE GENOMIC DNA]</scope>
    <source>
        <strain evidence="1 2">ATCC 35937</strain>
    </source>
</reference>
<proteinExistence type="predicted"/>
<gene>
    <name evidence="1" type="ORF">XVE_2774</name>
</gene>
<dbReference type="Proteomes" id="UP000003299">
    <property type="component" value="Unassembled WGS sequence"/>
</dbReference>
<organism evidence="1 2">
    <name type="scientific">Xanthomonas vesicatoria ATCC 35937</name>
    <dbReference type="NCBI Taxonomy" id="925775"/>
    <lineage>
        <taxon>Bacteria</taxon>
        <taxon>Pseudomonadati</taxon>
        <taxon>Pseudomonadota</taxon>
        <taxon>Gammaproteobacteria</taxon>
        <taxon>Lysobacterales</taxon>
        <taxon>Lysobacteraceae</taxon>
        <taxon>Xanthomonas</taxon>
    </lineage>
</organism>
<dbReference type="EMBL" id="AEQV01000094">
    <property type="protein sequence ID" value="EGD08965.1"/>
    <property type="molecule type" value="Genomic_DNA"/>
</dbReference>
<sequence>MRGRQLLQTWLGAMRVDKDIGSGCHQSRAADIGACFDHGVDNHRVHTDRVDKQAIGKIARRHGEPPLPGRRYRRLG</sequence>